<dbReference type="InterPro" id="IPR023214">
    <property type="entry name" value="HAD_sf"/>
</dbReference>
<dbReference type="NCBIfam" id="TIGR01484">
    <property type="entry name" value="HAD-SF-IIB"/>
    <property type="match status" value="1"/>
</dbReference>
<dbReference type="Proteomes" id="UP000215383">
    <property type="component" value="Chromosome 1"/>
</dbReference>
<dbReference type="SUPFAM" id="SSF56784">
    <property type="entry name" value="HAD-like"/>
    <property type="match status" value="1"/>
</dbReference>
<name>A0A239U0B1_9FIRM</name>
<dbReference type="InterPro" id="IPR006379">
    <property type="entry name" value="HAD-SF_hydro_IIB"/>
</dbReference>
<keyword evidence="2" id="KW-1185">Reference proteome</keyword>
<dbReference type="SFLD" id="SFLDG01144">
    <property type="entry name" value="C2.B.4:_PGP_Like"/>
    <property type="match status" value="1"/>
</dbReference>
<organism evidence="1 2">
    <name type="scientific">Megamonas hypermegale</name>
    <dbReference type="NCBI Taxonomy" id="158847"/>
    <lineage>
        <taxon>Bacteria</taxon>
        <taxon>Bacillati</taxon>
        <taxon>Bacillota</taxon>
        <taxon>Negativicutes</taxon>
        <taxon>Selenomonadales</taxon>
        <taxon>Selenomonadaceae</taxon>
        <taxon>Megamonas</taxon>
    </lineage>
</organism>
<dbReference type="RefSeq" id="WP_027890521.1">
    <property type="nucleotide sequence ID" value="NZ_CALXYH010000044.1"/>
</dbReference>
<gene>
    <name evidence="1" type="primary">ybjI</name>
    <name evidence="1" type="ORF">SAMEA4364220_01793</name>
</gene>
<dbReference type="SFLD" id="SFLDG01140">
    <property type="entry name" value="C2.B:_Phosphomannomutase_and_P"/>
    <property type="match status" value="1"/>
</dbReference>
<keyword evidence="1" id="KW-0378">Hydrolase</keyword>
<dbReference type="AlphaFoldDB" id="A0A239U0B1"/>
<dbReference type="GO" id="GO:0000287">
    <property type="term" value="F:magnesium ion binding"/>
    <property type="evidence" value="ECO:0007669"/>
    <property type="project" value="TreeGrafter"/>
</dbReference>
<evidence type="ECO:0000313" key="1">
    <source>
        <dbReference type="EMBL" id="SNV03487.1"/>
    </source>
</evidence>
<proteinExistence type="predicted"/>
<dbReference type="eggNOG" id="COG0561">
    <property type="taxonomic scope" value="Bacteria"/>
</dbReference>
<dbReference type="CDD" id="cd07518">
    <property type="entry name" value="HAD_YbiV-Like"/>
    <property type="match status" value="1"/>
</dbReference>
<dbReference type="PANTHER" id="PTHR10000:SF53">
    <property type="entry name" value="5-AMINO-6-(5-PHOSPHO-D-RIBITYLAMINO)URACIL PHOSPHATASE YBJI-RELATED"/>
    <property type="match status" value="1"/>
</dbReference>
<dbReference type="Gene3D" id="3.30.1240.10">
    <property type="match status" value="1"/>
</dbReference>
<reference evidence="1 2" key="1">
    <citation type="submission" date="2017-06" db="EMBL/GenBank/DDBJ databases">
        <authorList>
            <consortium name="Pathogen Informatics"/>
        </authorList>
    </citation>
    <scope>NUCLEOTIDE SEQUENCE [LARGE SCALE GENOMIC DNA]</scope>
    <source>
        <strain evidence="1 2">NCTC10570</strain>
    </source>
</reference>
<dbReference type="NCBIfam" id="TIGR00099">
    <property type="entry name" value="Cof-subfamily"/>
    <property type="match status" value="1"/>
</dbReference>
<dbReference type="Pfam" id="PF08282">
    <property type="entry name" value="Hydrolase_3"/>
    <property type="match status" value="1"/>
</dbReference>
<dbReference type="EMBL" id="LT906446">
    <property type="protein sequence ID" value="SNV03487.1"/>
    <property type="molecule type" value="Genomic_DNA"/>
</dbReference>
<evidence type="ECO:0000313" key="2">
    <source>
        <dbReference type="Proteomes" id="UP000215383"/>
    </source>
</evidence>
<dbReference type="InterPro" id="IPR000150">
    <property type="entry name" value="Cof"/>
</dbReference>
<dbReference type="SFLD" id="SFLDS00003">
    <property type="entry name" value="Haloacid_Dehalogenase"/>
    <property type="match status" value="1"/>
</dbReference>
<sequence>MIKWIISDMDGTLLIDHNRLPDDFDEVMEMLKQKNIMFSPASGRQYQALACHFPKYKDDLLFISENGTYVCQHGKELFSYTFSPDNIKCIFESLTKLQDVFVVVSGKKNSYVISQDPAFVKELNLYFTQYEVLDDFSKIDDDIIKFAICDAHHHNARKNIYEKLSFLKEKMQVVLSSEVWVDIIPTGANKGLAIKKLQEKLNIKPEECVAFGDYLNDYEMLQSVYYSYAMENAVPELKKVARFIAPPNYENGVMRTIKKLLAEQK</sequence>
<dbReference type="EC" id="3.1.3.-" evidence="1"/>
<dbReference type="GeneID" id="78507782"/>
<dbReference type="GO" id="GO:0016791">
    <property type="term" value="F:phosphatase activity"/>
    <property type="evidence" value="ECO:0007669"/>
    <property type="project" value="TreeGrafter"/>
</dbReference>
<dbReference type="GO" id="GO:0005829">
    <property type="term" value="C:cytosol"/>
    <property type="evidence" value="ECO:0007669"/>
    <property type="project" value="TreeGrafter"/>
</dbReference>
<protein>
    <submittedName>
        <fullName evidence="1">Phosphatase YbjI</fullName>
        <ecNumber evidence="1">3.1.3.-</ecNumber>
    </submittedName>
</protein>
<dbReference type="Gene3D" id="3.40.50.1000">
    <property type="entry name" value="HAD superfamily/HAD-like"/>
    <property type="match status" value="1"/>
</dbReference>
<accession>A0A239U0B1</accession>
<dbReference type="PANTHER" id="PTHR10000">
    <property type="entry name" value="PHOSPHOSERINE PHOSPHATASE"/>
    <property type="match status" value="1"/>
</dbReference>
<dbReference type="InterPro" id="IPR036412">
    <property type="entry name" value="HAD-like_sf"/>
</dbReference>